<protein>
    <submittedName>
        <fullName evidence="2">Uncharacterized protein</fullName>
    </submittedName>
</protein>
<keyword evidence="1" id="KW-1133">Transmembrane helix</keyword>
<keyword evidence="1" id="KW-0472">Membrane</keyword>
<reference evidence="3" key="1">
    <citation type="journal article" date="2014" name="Proc. Natl. Acad. Sci. U.S.A.">
        <title>Extensive sampling of basidiomycete genomes demonstrates inadequacy of the white-rot/brown-rot paradigm for wood decay fungi.</title>
        <authorList>
            <person name="Riley R."/>
            <person name="Salamov A.A."/>
            <person name="Brown D.W."/>
            <person name="Nagy L.G."/>
            <person name="Floudas D."/>
            <person name="Held B.W."/>
            <person name="Levasseur A."/>
            <person name="Lombard V."/>
            <person name="Morin E."/>
            <person name="Otillar R."/>
            <person name="Lindquist E.A."/>
            <person name="Sun H."/>
            <person name="LaButti K.M."/>
            <person name="Schmutz J."/>
            <person name="Jabbour D."/>
            <person name="Luo H."/>
            <person name="Baker S.E."/>
            <person name="Pisabarro A.G."/>
            <person name="Walton J.D."/>
            <person name="Blanchette R.A."/>
            <person name="Henrissat B."/>
            <person name="Martin F."/>
            <person name="Cullen D."/>
            <person name="Hibbett D.S."/>
            <person name="Grigoriev I.V."/>
        </authorList>
    </citation>
    <scope>NUCLEOTIDE SEQUENCE [LARGE SCALE GENOMIC DNA]</scope>
    <source>
        <strain evidence="3">CBS 339.88</strain>
    </source>
</reference>
<accession>A0A067SF62</accession>
<name>A0A067SF62_GALM3</name>
<keyword evidence="3" id="KW-1185">Reference proteome</keyword>
<gene>
    <name evidence="2" type="ORF">GALMADRAFT_230563</name>
</gene>
<dbReference type="Proteomes" id="UP000027222">
    <property type="component" value="Unassembled WGS sequence"/>
</dbReference>
<evidence type="ECO:0000256" key="1">
    <source>
        <dbReference type="SAM" id="Phobius"/>
    </source>
</evidence>
<feature type="transmembrane region" description="Helical" evidence="1">
    <location>
        <begin position="160"/>
        <end position="184"/>
    </location>
</feature>
<organism evidence="2 3">
    <name type="scientific">Galerina marginata (strain CBS 339.88)</name>
    <dbReference type="NCBI Taxonomy" id="685588"/>
    <lineage>
        <taxon>Eukaryota</taxon>
        <taxon>Fungi</taxon>
        <taxon>Dikarya</taxon>
        <taxon>Basidiomycota</taxon>
        <taxon>Agaricomycotina</taxon>
        <taxon>Agaricomycetes</taxon>
        <taxon>Agaricomycetidae</taxon>
        <taxon>Agaricales</taxon>
        <taxon>Agaricineae</taxon>
        <taxon>Strophariaceae</taxon>
        <taxon>Galerina</taxon>
    </lineage>
</organism>
<dbReference type="AlphaFoldDB" id="A0A067SF62"/>
<evidence type="ECO:0000313" key="2">
    <source>
        <dbReference type="EMBL" id="KDR69570.1"/>
    </source>
</evidence>
<feature type="transmembrane region" description="Helical" evidence="1">
    <location>
        <begin position="190"/>
        <end position="212"/>
    </location>
</feature>
<dbReference type="EMBL" id="KL142401">
    <property type="protein sequence ID" value="KDR69570.1"/>
    <property type="molecule type" value="Genomic_DNA"/>
</dbReference>
<dbReference type="HOGENOM" id="CLU_1294490_0_0_1"/>
<keyword evidence="1" id="KW-0812">Transmembrane</keyword>
<evidence type="ECO:0000313" key="3">
    <source>
        <dbReference type="Proteomes" id="UP000027222"/>
    </source>
</evidence>
<sequence>MLLAYTKPNSHPQAVPVRAVNRSRTRCIKYVNHRHRDQCPFPCPCPAPAATLLLLLANFQSPPRVLPSLRVSTTHASCEDRAICVVNVDYNQHQAHEAHRTTPTDALTNAPAPASCPRSPAPAAAGEFPIVTPSARPACECIGSRPARPYASRPASPAPALLLLLLLPFLVLSPGAGAGASWSWSCPEPALLFLLLLSLSPGAGAGWSWSYIF</sequence>
<proteinExistence type="predicted"/>